<evidence type="ECO:0000313" key="1">
    <source>
        <dbReference type="EMBL" id="SDH57405.1"/>
    </source>
</evidence>
<dbReference type="AlphaFoldDB" id="A0A1G8DIE5"/>
<protein>
    <submittedName>
        <fullName evidence="1">Uncharacterized protein</fullName>
    </submittedName>
</protein>
<dbReference type="RefSeq" id="WP_143021863.1">
    <property type="nucleotide sequence ID" value="NZ_FNDQ01000007.1"/>
</dbReference>
<evidence type="ECO:0000313" key="2">
    <source>
        <dbReference type="Proteomes" id="UP000243588"/>
    </source>
</evidence>
<reference evidence="2" key="1">
    <citation type="submission" date="2016-10" db="EMBL/GenBank/DDBJ databases">
        <authorList>
            <person name="Varghese N."/>
            <person name="Submissions S."/>
        </authorList>
    </citation>
    <scope>NUCLEOTIDE SEQUENCE [LARGE SCALE GENOMIC DNA]</scope>
    <source>
        <strain evidence="2">DSM 23313</strain>
    </source>
</reference>
<dbReference type="Proteomes" id="UP000243588">
    <property type="component" value="Unassembled WGS sequence"/>
</dbReference>
<sequence length="227" mass="26560">MKFIMIKNIKTPLLFLLLVFPILIYGQKVSNNNQVKKIPISLDNLKTYFEYFNDANHSNYPLIPALKKTTVDSIVQKERGMTIHLSEYKQYEAAQIVTNRKKYNKAIQEKRNSADILILTQAELKAEMSNHPIKPYLDDSFYKNGLLQWSIEIEALDENNSQLTFIFDSLKEAHRKEFLKKYISEIKDSNYNFTAQEIYILETFKKLILKYITAADETVAFNAIPMR</sequence>
<accession>A0A1G8DIE5</accession>
<keyword evidence="2" id="KW-1185">Reference proteome</keyword>
<proteinExistence type="predicted"/>
<name>A0A1G8DIE5_9FLAO</name>
<organism evidence="1 2">
    <name type="scientific">Myroides phaeus</name>
    <dbReference type="NCBI Taxonomy" id="702745"/>
    <lineage>
        <taxon>Bacteria</taxon>
        <taxon>Pseudomonadati</taxon>
        <taxon>Bacteroidota</taxon>
        <taxon>Flavobacteriia</taxon>
        <taxon>Flavobacteriales</taxon>
        <taxon>Flavobacteriaceae</taxon>
        <taxon>Myroides</taxon>
    </lineage>
</organism>
<gene>
    <name evidence="1" type="ORF">SAMN05421818_10733</name>
</gene>
<dbReference type="EMBL" id="FNDQ01000007">
    <property type="protein sequence ID" value="SDH57405.1"/>
    <property type="molecule type" value="Genomic_DNA"/>
</dbReference>